<keyword evidence="2" id="KW-1185">Reference proteome</keyword>
<accession>A0A432V4K5</accession>
<protein>
    <recommendedName>
        <fullName evidence="3">WYL domain-containing protein</fullName>
    </recommendedName>
</protein>
<proteinExistence type="predicted"/>
<reference evidence="1 2" key="1">
    <citation type="submission" date="2018-11" db="EMBL/GenBank/DDBJ databases">
        <title>Pseudaminobacter arsenicus sp. nov., an arsenic-resistant bacterium isolated from arsenic-rich aquifers.</title>
        <authorList>
            <person name="Mu Y."/>
        </authorList>
    </citation>
    <scope>NUCLEOTIDE SEQUENCE [LARGE SCALE GENOMIC DNA]</scope>
    <source>
        <strain evidence="1 2">CB3</strain>
    </source>
</reference>
<gene>
    <name evidence="1" type="ORF">EET67_14310</name>
</gene>
<evidence type="ECO:0008006" key="3">
    <source>
        <dbReference type="Google" id="ProtNLM"/>
    </source>
</evidence>
<dbReference type="Proteomes" id="UP000281647">
    <property type="component" value="Unassembled WGS sequence"/>
</dbReference>
<dbReference type="PROSITE" id="PS52050">
    <property type="entry name" value="WYL"/>
    <property type="match status" value="1"/>
</dbReference>
<organism evidence="1 2">
    <name type="scientific">Borborobacter arsenicus</name>
    <dbReference type="NCBI Taxonomy" id="1851146"/>
    <lineage>
        <taxon>Bacteria</taxon>
        <taxon>Pseudomonadati</taxon>
        <taxon>Pseudomonadota</taxon>
        <taxon>Alphaproteobacteria</taxon>
        <taxon>Hyphomicrobiales</taxon>
        <taxon>Phyllobacteriaceae</taxon>
        <taxon>Borborobacter</taxon>
    </lineage>
</organism>
<sequence>MSIKQALSEAIGQRRLVSFIYKSAPRMAEPYILGYDEKGALTLSAFQVSGGSGAGFRTFPVEGMSFVTITERGFDGIRPEYNPRDRYFSHIVCQV</sequence>
<comment type="caution">
    <text evidence="1">The sequence shown here is derived from an EMBL/GenBank/DDBJ whole genome shotgun (WGS) entry which is preliminary data.</text>
</comment>
<dbReference type="OrthoDB" id="852720at2"/>
<dbReference type="RefSeq" id="WP_128627213.1">
    <property type="nucleotide sequence ID" value="NZ_RKST01000014.1"/>
</dbReference>
<evidence type="ECO:0000313" key="1">
    <source>
        <dbReference type="EMBL" id="RUM97040.1"/>
    </source>
</evidence>
<dbReference type="EMBL" id="RKST01000014">
    <property type="protein sequence ID" value="RUM97040.1"/>
    <property type="molecule type" value="Genomic_DNA"/>
</dbReference>
<dbReference type="AlphaFoldDB" id="A0A432V4K5"/>
<name>A0A432V4K5_9HYPH</name>
<evidence type="ECO:0000313" key="2">
    <source>
        <dbReference type="Proteomes" id="UP000281647"/>
    </source>
</evidence>